<accession>A0A7J9JZ79</accession>
<evidence type="ECO:0000313" key="2">
    <source>
        <dbReference type="Proteomes" id="UP000593575"/>
    </source>
</evidence>
<dbReference type="Proteomes" id="UP000593575">
    <property type="component" value="Unassembled WGS sequence"/>
</dbReference>
<sequence>MPMEERLESDMPPLTDELNELLERLKFLKEESIQ</sequence>
<evidence type="ECO:0000313" key="1">
    <source>
        <dbReference type="EMBL" id="MBA0839487.1"/>
    </source>
</evidence>
<name>A0A7J9JZ79_9ROSI</name>
<keyword evidence="2" id="KW-1185">Reference proteome</keyword>
<dbReference type="AlphaFoldDB" id="A0A7J9JZ79"/>
<reference evidence="1 2" key="1">
    <citation type="journal article" date="2019" name="Genome Biol. Evol.">
        <title>Insights into the evolution of the New World diploid cottons (Gossypium, subgenus Houzingenia) based on genome sequencing.</title>
        <authorList>
            <person name="Grover C.E."/>
            <person name="Arick M.A. 2nd"/>
            <person name="Thrash A."/>
            <person name="Conover J.L."/>
            <person name="Sanders W.S."/>
            <person name="Peterson D.G."/>
            <person name="Frelichowski J.E."/>
            <person name="Scheffler J.A."/>
            <person name="Scheffler B.E."/>
            <person name="Wendel J.F."/>
        </authorList>
    </citation>
    <scope>NUCLEOTIDE SEQUENCE [LARGE SCALE GENOMIC DNA]</scope>
    <source>
        <strain evidence="1">6</strain>
        <tissue evidence="1">Leaf</tissue>
    </source>
</reference>
<organism evidence="1 2">
    <name type="scientific">Gossypium armourianum</name>
    <dbReference type="NCBI Taxonomy" id="34283"/>
    <lineage>
        <taxon>Eukaryota</taxon>
        <taxon>Viridiplantae</taxon>
        <taxon>Streptophyta</taxon>
        <taxon>Embryophyta</taxon>
        <taxon>Tracheophyta</taxon>
        <taxon>Spermatophyta</taxon>
        <taxon>Magnoliopsida</taxon>
        <taxon>eudicotyledons</taxon>
        <taxon>Gunneridae</taxon>
        <taxon>Pentapetalae</taxon>
        <taxon>rosids</taxon>
        <taxon>malvids</taxon>
        <taxon>Malvales</taxon>
        <taxon>Malvaceae</taxon>
        <taxon>Malvoideae</taxon>
        <taxon>Gossypium</taxon>
    </lineage>
</organism>
<feature type="non-terminal residue" evidence="1">
    <location>
        <position position="34"/>
    </location>
</feature>
<proteinExistence type="predicted"/>
<protein>
    <submittedName>
        <fullName evidence="1">Uncharacterized protein</fullName>
    </submittedName>
</protein>
<comment type="caution">
    <text evidence="1">The sequence shown here is derived from an EMBL/GenBank/DDBJ whole genome shotgun (WGS) entry which is preliminary data.</text>
</comment>
<gene>
    <name evidence="1" type="ORF">Goarm_005201</name>
</gene>
<dbReference type="EMBL" id="JABFAE010000010">
    <property type="protein sequence ID" value="MBA0839487.1"/>
    <property type="molecule type" value="Genomic_DNA"/>
</dbReference>